<dbReference type="PROSITE" id="PS51462">
    <property type="entry name" value="NUDIX"/>
    <property type="match status" value="1"/>
</dbReference>
<protein>
    <submittedName>
        <fullName evidence="2">NUDIX domain-containing protein</fullName>
    </submittedName>
</protein>
<dbReference type="Gene3D" id="3.90.79.10">
    <property type="entry name" value="Nucleoside Triphosphate Pyrophosphohydrolase"/>
    <property type="match status" value="1"/>
</dbReference>
<sequence>METTRHFTATVYIVNDGATALHHHRRLDIRVPPGGHVDRDELPHEAGLREVREETGLDATLVADVADVDAPAGEPLPQPAHMMLYDINVHGDGTVGHQHVDHVYFAHVDGREIDPDGDDEVESEIWDWYGVDELRASDVDPDTVQIGVEAIETVGERYG</sequence>
<evidence type="ECO:0000313" key="2">
    <source>
        <dbReference type="EMBL" id="SEO36944.1"/>
    </source>
</evidence>
<dbReference type="Proteomes" id="UP000199126">
    <property type="component" value="Unassembled WGS sequence"/>
</dbReference>
<dbReference type="PANTHER" id="PTHR43736:SF1">
    <property type="entry name" value="DIHYDRONEOPTERIN TRIPHOSPHATE DIPHOSPHATASE"/>
    <property type="match status" value="1"/>
</dbReference>
<dbReference type="InterPro" id="IPR000086">
    <property type="entry name" value="NUDIX_hydrolase_dom"/>
</dbReference>
<dbReference type="AlphaFoldDB" id="A0A1H8P5B5"/>
<evidence type="ECO:0000259" key="1">
    <source>
        <dbReference type="PROSITE" id="PS51462"/>
    </source>
</evidence>
<accession>A0A1H8P5B5</accession>
<dbReference type="EMBL" id="FODV01000002">
    <property type="protein sequence ID" value="SEO36944.1"/>
    <property type="molecule type" value="Genomic_DNA"/>
</dbReference>
<dbReference type="OrthoDB" id="45616at2157"/>
<dbReference type="InterPro" id="IPR015797">
    <property type="entry name" value="NUDIX_hydrolase-like_dom_sf"/>
</dbReference>
<reference evidence="3" key="1">
    <citation type="submission" date="2016-10" db="EMBL/GenBank/DDBJ databases">
        <authorList>
            <person name="Varghese N."/>
            <person name="Submissions S."/>
        </authorList>
    </citation>
    <scope>NUCLEOTIDE SEQUENCE [LARGE SCALE GENOMIC DNA]</scope>
    <source>
        <strain evidence="3">CGMCC 1.10121</strain>
    </source>
</reference>
<evidence type="ECO:0000313" key="3">
    <source>
        <dbReference type="Proteomes" id="UP000199126"/>
    </source>
</evidence>
<keyword evidence="3" id="KW-1185">Reference proteome</keyword>
<organism evidence="2 3">
    <name type="scientific">Halogranum amylolyticum</name>
    <dbReference type="NCBI Taxonomy" id="660520"/>
    <lineage>
        <taxon>Archaea</taxon>
        <taxon>Methanobacteriati</taxon>
        <taxon>Methanobacteriota</taxon>
        <taxon>Stenosarchaea group</taxon>
        <taxon>Halobacteria</taxon>
        <taxon>Halobacteriales</taxon>
        <taxon>Haloferacaceae</taxon>
    </lineage>
</organism>
<dbReference type="PANTHER" id="PTHR43736">
    <property type="entry name" value="ADP-RIBOSE PYROPHOSPHATASE"/>
    <property type="match status" value="1"/>
</dbReference>
<name>A0A1H8P5B5_9EURY</name>
<gene>
    <name evidence="2" type="ORF">SAMN04487948_10296</name>
</gene>
<dbReference type="CDD" id="cd03674">
    <property type="entry name" value="NUDIX_Hydrolase"/>
    <property type="match status" value="1"/>
</dbReference>
<dbReference type="SUPFAM" id="SSF55811">
    <property type="entry name" value="Nudix"/>
    <property type="match status" value="1"/>
</dbReference>
<dbReference type="Pfam" id="PF00293">
    <property type="entry name" value="NUDIX"/>
    <property type="match status" value="1"/>
</dbReference>
<feature type="domain" description="Nudix hydrolase" evidence="1">
    <location>
        <begin position="4"/>
        <end position="152"/>
    </location>
</feature>
<proteinExistence type="predicted"/>
<dbReference type="RefSeq" id="WP_089821132.1">
    <property type="nucleotide sequence ID" value="NZ_FODV01000002.1"/>
</dbReference>